<comment type="caution">
    <text evidence="2">The sequence shown here is derived from an EMBL/GenBank/DDBJ whole genome shotgun (WGS) entry which is preliminary data.</text>
</comment>
<dbReference type="EMBL" id="JBHTHX010002466">
    <property type="protein sequence ID" value="MFD0890471.1"/>
    <property type="molecule type" value="Genomic_DNA"/>
</dbReference>
<gene>
    <name evidence="2" type="ORF">ACFQ08_38515</name>
</gene>
<dbReference type="SUPFAM" id="SSF51905">
    <property type="entry name" value="FAD/NAD(P)-binding domain"/>
    <property type="match status" value="1"/>
</dbReference>
<keyword evidence="2" id="KW-0503">Monooxygenase</keyword>
<dbReference type="GO" id="GO:0004497">
    <property type="term" value="F:monooxygenase activity"/>
    <property type="evidence" value="ECO:0007669"/>
    <property type="project" value="UniProtKB-KW"/>
</dbReference>
<dbReference type="Proteomes" id="UP001597024">
    <property type="component" value="Unassembled WGS sequence"/>
</dbReference>
<reference evidence="3" key="1">
    <citation type="journal article" date="2019" name="Int. J. Syst. Evol. Microbiol.">
        <title>The Global Catalogue of Microorganisms (GCM) 10K type strain sequencing project: providing services to taxonomists for standard genome sequencing and annotation.</title>
        <authorList>
            <consortium name="The Broad Institute Genomics Platform"/>
            <consortium name="The Broad Institute Genome Sequencing Center for Infectious Disease"/>
            <person name="Wu L."/>
            <person name="Ma J."/>
        </authorList>
    </citation>
    <scope>NUCLEOTIDE SEQUENCE [LARGE SCALE GENOMIC DNA]</scope>
    <source>
        <strain evidence="3">CCUG 62974</strain>
    </source>
</reference>
<feature type="domain" description="FAD-binding" evidence="1">
    <location>
        <begin position="3"/>
        <end position="33"/>
    </location>
</feature>
<dbReference type="InterPro" id="IPR002938">
    <property type="entry name" value="FAD-bd"/>
</dbReference>
<dbReference type="PROSITE" id="PS51257">
    <property type="entry name" value="PROKAR_LIPOPROTEIN"/>
    <property type="match status" value="1"/>
</dbReference>
<protein>
    <submittedName>
        <fullName evidence="2">FAD-dependent monooxygenase</fullName>
    </submittedName>
</protein>
<evidence type="ECO:0000313" key="3">
    <source>
        <dbReference type="Proteomes" id="UP001597024"/>
    </source>
</evidence>
<accession>A0ABW3E341</accession>
<dbReference type="Gene3D" id="3.50.50.60">
    <property type="entry name" value="FAD/NAD(P)-binding domain"/>
    <property type="match status" value="1"/>
</dbReference>
<sequence length="33" mass="3327">MERTDVVIAGGGPTGLTLACELRLAGAEVVVLD</sequence>
<dbReference type="InterPro" id="IPR036188">
    <property type="entry name" value="FAD/NAD-bd_sf"/>
</dbReference>
<proteinExistence type="predicted"/>
<organism evidence="2 3">
    <name type="scientific">Streptosporangium algeriense</name>
    <dbReference type="NCBI Taxonomy" id="1682748"/>
    <lineage>
        <taxon>Bacteria</taxon>
        <taxon>Bacillati</taxon>
        <taxon>Actinomycetota</taxon>
        <taxon>Actinomycetes</taxon>
        <taxon>Streptosporangiales</taxon>
        <taxon>Streptosporangiaceae</taxon>
        <taxon>Streptosporangium</taxon>
    </lineage>
</organism>
<keyword evidence="3" id="KW-1185">Reference proteome</keyword>
<evidence type="ECO:0000259" key="1">
    <source>
        <dbReference type="Pfam" id="PF01494"/>
    </source>
</evidence>
<evidence type="ECO:0000313" key="2">
    <source>
        <dbReference type="EMBL" id="MFD0890471.1"/>
    </source>
</evidence>
<name>A0ABW3E341_9ACTN</name>
<feature type="non-terminal residue" evidence="2">
    <location>
        <position position="33"/>
    </location>
</feature>
<keyword evidence="2" id="KW-0560">Oxidoreductase</keyword>
<dbReference type="Pfam" id="PF01494">
    <property type="entry name" value="FAD_binding_3"/>
    <property type="match status" value="1"/>
</dbReference>